<feature type="signal peptide" evidence="1">
    <location>
        <begin position="1"/>
        <end position="20"/>
    </location>
</feature>
<dbReference type="Proteomes" id="UP001379444">
    <property type="component" value="Chromosome"/>
</dbReference>
<dbReference type="PANTHER" id="PTHR38013:SF1">
    <property type="entry name" value="GLYCOPROTEIN_POLYSACCHARIDE METABOLISM"/>
    <property type="match status" value="1"/>
</dbReference>
<reference evidence="2 3" key="1">
    <citation type="journal article" date="2024" name="Front. Plant Sci.">
        <title>Comprehensive phenomic and genomic studies of the species, Pectobacterium cacticida and proposal for reclassification as Alcorniella cacticida comb. nov.</title>
        <authorList>
            <person name="Jonca J."/>
            <person name="Pirhonen M."/>
            <person name="Waleron M.M."/>
            <person name="Gawor J."/>
            <person name="Mrozik A."/>
            <person name="Smoktunowicz M."/>
            <person name="Waleron K."/>
            <person name="Waleron M."/>
        </authorList>
    </citation>
    <scope>NUCLEOTIDE SEQUENCE [LARGE SCALE GENOMIC DNA]</scope>
    <source>
        <strain evidence="2 3">DPMP6</strain>
    </source>
</reference>
<dbReference type="InterPro" id="IPR039366">
    <property type="entry name" value="Pilotin"/>
</dbReference>
<dbReference type="RefSeq" id="WP_264498004.1">
    <property type="nucleotide sequence ID" value="NZ_CP109947.1"/>
</dbReference>
<keyword evidence="3" id="KW-1185">Reference proteome</keyword>
<evidence type="ECO:0000256" key="1">
    <source>
        <dbReference type="SAM" id="SignalP"/>
    </source>
</evidence>
<keyword evidence="1" id="KW-0732">Signal</keyword>
<gene>
    <name evidence="2" type="ORF">QNA12_15680</name>
</gene>
<dbReference type="InterPro" id="IPR053196">
    <property type="entry name" value="Lipoprotein_YbaY-like"/>
</dbReference>
<evidence type="ECO:0000313" key="2">
    <source>
        <dbReference type="EMBL" id="WWO37943.1"/>
    </source>
</evidence>
<evidence type="ECO:0000313" key="3">
    <source>
        <dbReference type="Proteomes" id="UP001379444"/>
    </source>
</evidence>
<protein>
    <submittedName>
        <fullName evidence="2">YbaY family lipoprotein</fullName>
    </submittedName>
</protein>
<name>A0ABZ2G8F6_9GAMM</name>
<accession>A0ABZ2G8F6</accession>
<dbReference type="PROSITE" id="PS51257">
    <property type="entry name" value="PROKAR_LIPOPROTEIN"/>
    <property type="match status" value="1"/>
</dbReference>
<proteinExistence type="predicted"/>
<dbReference type="Pfam" id="PF09619">
    <property type="entry name" value="YscW"/>
    <property type="match status" value="1"/>
</dbReference>
<organism evidence="2 3">
    <name type="scientific">Pectobacterium cacticida</name>
    <dbReference type="NCBI Taxonomy" id="69221"/>
    <lineage>
        <taxon>Bacteria</taxon>
        <taxon>Pseudomonadati</taxon>
        <taxon>Pseudomonadota</taxon>
        <taxon>Gammaproteobacteria</taxon>
        <taxon>Enterobacterales</taxon>
        <taxon>Pectobacteriaceae</taxon>
        <taxon>Pectobacterium</taxon>
    </lineage>
</organism>
<feature type="chain" id="PRO_5047078512" evidence="1">
    <location>
        <begin position="21"/>
        <end position="177"/>
    </location>
</feature>
<keyword evidence="2" id="KW-0449">Lipoprotein</keyword>
<dbReference type="PANTHER" id="PTHR38013">
    <property type="entry name" value="GLYCOPROTEIN/POLYSACCHARIDE METABOLISM"/>
    <property type="match status" value="1"/>
</dbReference>
<sequence>MKLWHILGGITLSLVLTACAQKNDYGVSPLTGEPVTSTSSSRPVIAMPAVTGSVNIPQRIALPHNAVLTVTVSDASLVGVPSKVITQRVTRTDGKQSPFSFRLPYNPADIQPNARILLSAAVAIDNHIVMVTENVLPVITNGVNNVDLVLTPVASVALPANNTGTVSSPSANQPPSS</sequence>
<dbReference type="EMBL" id="CP125967">
    <property type="protein sequence ID" value="WWO37943.1"/>
    <property type="molecule type" value="Genomic_DNA"/>
</dbReference>